<evidence type="ECO:0000256" key="7">
    <source>
        <dbReference type="PIRSR" id="PIRSR001060-1"/>
    </source>
</evidence>
<dbReference type="GO" id="GO:0008061">
    <property type="term" value="F:chitin binding"/>
    <property type="evidence" value="ECO:0007669"/>
    <property type="project" value="UniProtKB-UniRule"/>
</dbReference>
<dbReference type="PROSITE" id="PS00774">
    <property type="entry name" value="CHITINASE_19_2"/>
    <property type="match status" value="1"/>
</dbReference>
<comment type="similarity">
    <text evidence="2">Belongs to the glycosyl hydrolase 19 family. Chitinase class I subfamily.</text>
</comment>
<sequence length="328" mass="35592">MASLSFKNTLLTLTLAGILAGILPEIALGQRCGCAAGLCCSQYGYCNTGNEYCGTGCQSGPCTGSNGVVVANIVTQAFFNSIINQASAGCVGKSFYTRSAFLNALSLFTAFGTIGTVDDSKREIAAFFAHASHETGCKISIYFFPASFLKDRKTVRKQKIYIEKSVNQSIYLFFLCTLCKIEEDGGASKDYCDETRTDYPCAPNKNYYGRGPLQLSWNYNYGAAGDFLGFNGLNNPEIVANDSFVSFKAALWFWMRNVHSLMTTGQGFGATIRAINGAIECDNKRPDLVTARVNLYKNFCSQLGVAPGNNLRCDNNSNSFKSFSISIS</sequence>
<dbReference type="Gene3D" id="3.30.20.10">
    <property type="entry name" value="Endochitinase, domain 2"/>
    <property type="match status" value="1"/>
</dbReference>
<evidence type="ECO:0000256" key="8">
    <source>
        <dbReference type="PIRSR" id="PIRSR001060-2"/>
    </source>
</evidence>
<dbReference type="GO" id="GO:0004568">
    <property type="term" value="F:chitinase activity"/>
    <property type="evidence" value="ECO:0007669"/>
    <property type="project" value="InterPro"/>
</dbReference>
<feature type="disulfide bond" evidence="8 9">
    <location>
        <begin position="39"/>
        <end position="53"/>
    </location>
</feature>
<dbReference type="InterPro" id="IPR000726">
    <property type="entry name" value="Glyco_hydro_19_cat"/>
</dbReference>
<dbReference type="EMBL" id="KC907723">
    <property type="protein sequence ID" value="AGS80332.1"/>
    <property type="molecule type" value="mRNA"/>
</dbReference>
<evidence type="ECO:0000256" key="9">
    <source>
        <dbReference type="PROSITE-ProRule" id="PRU00261"/>
    </source>
</evidence>
<keyword evidence="6 8" id="KW-1015">Disulfide bond</keyword>
<feature type="domain" description="Chitin-binding type-1" evidence="11">
    <location>
        <begin position="29"/>
        <end position="64"/>
    </location>
</feature>
<dbReference type="Pfam" id="PF00187">
    <property type="entry name" value="Chitin_bind_1"/>
    <property type="match status" value="1"/>
</dbReference>
<dbReference type="GO" id="GO:0005975">
    <property type="term" value="P:carbohydrate metabolic process"/>
    <property type="evidence" value="ECO:0007669"/>
    <property type="project" value="InterPro"/>
</dbReference>
<evidence type="ECO:0000256" key="4">
    <source>
        <dbReference type="ARBA" id="ARBA00022821"/>
    </source>
</evidence>
<dbReference type="PIRSF" id="PIRSF001060">
    <property type="entry name" value="Endochitinase"/>
    <property type="match status" value="1"/>
</dbReference>
<dbReference type="InterPro" id="IPR016283">
    <property type="entry name" value="Glyco_hydro_19"/>
</dbReference>
<dbReference type="InterPro" id="IPR001002">
    <property type="entry name" value="Chitin-bd_1"/>
</dbReference>
<keyword evidence="3 9" id="KW-0147">Chitin-binding</keyword>
<evidence type="ECO:0000256" key="3">
    <source>
        <dbReference type="ARBA" id="ARBA00022669"/>
    </source>
</evidence>
<evidence type="ECO:0000256" key="1">
    <source>
        <dbReference type="ARBA" id="ARBA00003102"/>
    </source>
</evidence>
<feature type="disulfide bond" evidence="8 9">
    <location>
        <begin position="34"/>
        <end position="46"/>
    </location>
</feature>
<keyword evidence="5" id="KW-0624">Polysaccharide degradation</keyword>
<evidence type="ECO:0000256" key="6">
    <source>
        <dbReference type="ARBA" id="ARBA00023157"/>
    </source>
</evidence>
<evidence type="ECO:0000259" key="11">
    <source>
        <dbReference type="PROSITE" id="PS50941"/>
    </source>
</evidence>
<keyword evidence="4" id="KW-0611">Plant defense</keyword>
<proteinExistence type="evidence at transcript level"/>
<keyword evidence="10" id="KW-0732">Signal</keyword>
<feature type="disulfide bond" evidence="8">
    <location>
        <begin position="281"/>
        <end position="313"/>
    </location>
</feature>
<dbReference type="InterPro" id="IPR023346">
    <property type="entry name" value="Lysozyme-like_dom_sf"/>
</dbReference>
<dbReference type="CDD" id="cd00325">
    <property type="entry name" value="chitinase_GH19"/>
    <property type="match status" value="1"/>
</dbReference>
<dbReference type="PROSITE" id="PS50941">
    <property type="entry name" value="CHIT_BIND_I_2"/>
    <property type="match status" value="1"/>
</dbReference>
<dbReference type="AlphaFoldDB" id="S5VK37"/>
<evidence type="ECO:0000256" key="2">
    <source>
        <dbReference type="ARBA" id="ARBA00009373"/>
    </source>
</evidence>
<accession>S5VK37</accession>
<reference evidence="12" key="1">
    <citation type="submission" date="2013-04" db="EMBL/GenBank/DDBJ databases">
        <title>Cloning and expression of chitinase gene from Actinidia eriantha.</title>
        <authorList>
            <person name="Fan H."/>
            <person name="Lei Y."/>
        </authorList>
    </citation>
    <scope>NUCLEOTIDE SEQUENCE</scope>
</reference>
<dbReference type="SUPFAM" id="SSF53955">
    <property type="entry name" value="Lysozyme-like"/>
    <property type="match status" value="1"/>
</dbReference>
<dbReference type="GO" id="GO:0006032">
    <property type="term" value="P:chitin catabolic process"/>
    <property type="evidence" value="ECO:0007669"/>
    <property type="project" value="UniProtKB-KW"/>
</dbReference>
<dbReference type="PROSITE" id="PS00773">
    <property type="entry name" value="CHITINASE_19_1"/>
    <property type="match status" value="1"/>
</dbReference>
<feature type="signal peptide" evidence="10">
    <location>
        <begin position="1"/>
        <end position="29"/>
    </location>
</feature>
<protein>
    <submittedName>
        <fullName evidence="12">Chitinase protein</fullName>
    </submittedName>
</protein>
<evidence type="ECO:0000256" key="10">
    <source>
        <dbReference type="SAM" id="SignalP"/>
    </source>
</evidence>
<evidence type="ECO:0000313" key="12">
    <source>
        <dbReference type="EMBL" id="AGS80332.1"/>
    </source>
</evidence>
<dbReference type="GO" id="GO:0016998">
    <property type="term" value="P:cell wall macromolecule catabolic process"/>
    <property type="evidence" value="ECO:0007669"/>
    <property type="project" value="InterPro"/>
</dbReference>
<feature type="disulfide bond" evidence="8">
    <location>
        <begin position="192"/>
        <end position="201"/>
    </location>
</feature>
<dbReference type="Pfam" id="PF00182">
    <property type="entry name" value="Glyco_hydro_19"/>
    <property type="match status" value="3"/>
</dbReference>
<dbReference type="SUPFAM" id="SSF57016">
    <property type="entry name" value="Plant lectins/antimicrobial peptides"/>
    <property type="match status" value="1"/>
</dbReference>
<feature type="active site" description="Proton donor" evidence="7">
    <location>
        <position position="134"/>
    </location>
</feature>
<dbReference type="SMART" id="SM00270">
    <property type="entry name" value="ChtBD1"/>
    <property type="match status" value="1"/>
</dbReference>
<comment type="caution">
    <text evidence="9">Lacks conserved residue(s) required for the propagation of feature annotation.</text>
</comment>
<dbReference type="Gene3D" id="1.10.530.10">
    <property type="match status" value="1"/>
</dbReference>
<dbReference type="PANTHER" id="PTHR22595">
    <property type="entry name" value="CHITINASE-RELATED"/>
    <property type="match status" value="1"/>
</dbReference>
<dbReference type="Gene3D" id="3.30.60.10">
    <property type="entry name" value="Endochitinase-like"/>
    <property type="match status" value="1"/>
</dbReference>
<organism evidence="12">
    <name type="scientific">Actinidia eriantha</name>
    <name type="common">Velvet vine</name>
    <name type="synonym">Actinidia fulvicoma var. lanata</name>
    <dbReference type="NCBI Taxonomy" id="165200"/>
    <lineage>
        <taxon>Eukaryota</taxon>
        <taxon>Viridiplantae</taxon>
        <taxon>Streptophyta</taxon>
        <taxon>Embryophyta</taxon>
        <taxon>Tracheophyta</taxon>
        <taxon>Spermatophyta</taxon>
        <taxon>Magnoliopsida</taxon>
        <taxon>eudicotyledons</taxon>
        <taxon>Gunneridae</taxon>
        <taxon>Pentapetalae</taxon>
        <taxon>asterids</taxon>
        <taxon>Ericales</taxon>
        <taxon>Actinidiaceae</taxon>
        <taxon>Actinidia</taxon>
    </lineage>
</organism>
<keyword evidence="5" id="KW-0119">Carbohydrate metabolism</keyword>
<dbReference type="GO" id="GO:0050832">
    <property type="term" value="P:defense response to fungus"/>
    <property type="evidence" value="ECO:0007669"/>
    <property type="project" value="UniProtKB-ARBA"/>
</dbReference>
<keyword evidence="5" id="KW-0146">Chitin degradation</keyword>
<dbReference type="FunFam" id="3.30.20.10:FF:000001">
    <property type="entry name" value="Endochitinase (Chitinase)"/>
    <property type="match status" value="1"/>
</dbReference>
<dbReference type="InterPro" id="IPR036861">
    <property type="entry name" value="Endochitinase-like_sf"/>
</dbReference>
<dbReference type="CDD" id="cd00035">
    <property type="entry name" value="ChtBD1"/>
    <property type="match status" value="1"/>
</dbReference>
<evidence type="ECO:0000256" key="5">
    <source>
        <dbReference type="ARBA" id="ARBA00023024"/>
    </source>
</evidence>
<feature type="disulfide bond" evidence="8">
    <location>
        <begin position="90"/>
        <end position="179"/>
    </location>
</feature>
<name>S5VK37_ACTER</name>
<comment type="function">
    <text evidence="1">Defense against chitin-containing fungal pathogens.</text>
</comment>
<feature type="chain" id="PRO_5004541667" evidence="10">
    <location>
        <begin position="30"/>
        <end position="328"/>
    </location>
</feature>
<dbReference type="PANTHER" id="PTHR22595:SF79">
    <property type="entry name" value="CHITINASE 12"/>
    <property type="match status" value="1"/>
</dbReference>